<evidence type="ECO:0008006" key="6">
    <source>
        <dbReference type="Google" id="ProtNLM"/>
    </source>
</evidence>
<evidence type="ECO:0000313" key="4">
    <source>
        <dbReference type="EMBL" id="KAL2817242.1"/>
    </source>
</evidence>
<reference evidence="4 5" key="1">
    <citation type="submission" date="2024-07" db="EMBL/GenBank/DDBJ databases">
        <title>Section-level genome sequencing and comparative genomics of Aspergillus sections Usti and Cavernicolus.</title>
        <authorList>
            <consortium name="Lawrence Berkeley National Laboratory"/>
            <person name="Nybo J.L."/>
            <person name="Vesth T.C."/>
            <person name="Theobald S."/>
            <person name="Frisvad J.C."/>
            <person name="Larsen T.O."/>
            <person name="Kjaerboelling I."/>
            <person name="Rothschild-Mancinelli K."/>
            <person name="Lyhne E.K."/>
            <person name="Kogle M.E."/>
            <person name="Barry K."/>
            <person name="Clum A."/>
            <person name="Na H."/>
            <person name="Ledsgaard L."/>
            <person name="Lin J."/>
            <person name="Lipzen A."/>
            <person name="Kuo A."/>
            <person name="Riley R."/>
            <person name="Mondo S."/>
            <person name="LaButti K."/>
            <person name="Haridas S."/>
            <person name="Pangalinan J."/>
            <person name="Salamov A.A."/>
            <person name="Simmons B.A."/>
            <person name="Magnuson J.K."/>
            <person name="Chen J."/>
            <person name="Drula E."/>
            <person name="Henrissat B."/>
            <person name="Wiebenga A."/>
            <person name="Lubbers R.J."/>
            <person name="Gomes A.C."/>
            <person name="Makela M.R."/>
            <person name="Stajich J."/>
            <person name="Grigoriev I.V."/>
            <person name="Mortensen U.H."/>
            <person name="De vries R.P."/>
            <person name="Baker S.E."/>
            <person name="Andersen M.R."/>
        </authorList>
    </citation>
    <scope>NUCLEOTIDE SEQUENCE [LARGE SCALE GENOMIC DNA]</scope>
    <source>
        <strain evidence="4 5">CBS 600.67</strain>
    </source>
</reference>
<sequence length="365" mass="41485">MRFTSILTLGLTTQALASRACKTDEDCSLNGVCRPEWSWPWSTRPTNLNLWFSRDCDCGSGWFGSNCGSLDLRPVNQDNGYNHSADAVDPSHPGPHGNSSRGGQILQDSHNPGLFHLFASQFANGCGLSGWRPHSFIMRAESRSRPQGPYYFADSVRETFWHNPYVFWSPADRKYLLYSIGVDDDAPQRENCRSINYTQWPNNISVASAEDIRGPWSPFEMILDSKEPHSANPSPWPLWTSKHRTSQIILGVEDNAIFMADKYNGEYLLRWPRVGARIFARELAGPWHFHQHEAFNSTVHYTDGSNQTLKRRERAKLFFSTDEEMTPLYMTMTTGVQEMVAGSASSTLIQPIGVKWREYERSLGF</sequence>
<comment type="caution">
    <text evidence="4">The sequence shown here is derived from an EMBL/GenBank/DDBJ whole genome shotgun (WGS) entry which is preliminary data.</text>
</comment>
<dbReference type="EMBL" id="JBFXLS010000094">
    <property type="protein sequence ID" value="KAL2817242.1"/>
    <property type="molecule type" value="Genomic_DNA"/>
</dbReference>
<dbReference type="Proteomes" id="UP001610335">
    <property type="component" value="Unassembled WGS sequence"/>
</dbReference>
<accession>A0ABR4HR63</accession>
<gene>
    <name evidence="4" type="ORF">BDW59DRAFT_182318</name>
</gene>
<evidence type="ECO:0000256" key="2">
    <source>
        <dbReference type="SAM" id="MobiDB-lite"/>
    </source>
</evidence>
<keyword evidence="1 3" id="KW-0732">Signal</keyword>
<keyword evidence="5" id="KW-1185">Reference proteome</keyword>
<dbReference type="Gene3D" id="2.115.10.20">
    <property type="entry name" value="Glycosyl hydrolase domain, family 43"/>
    <property type="match status" value="1"/>
</dbReference>
<evidence type="ECO:0000256" key="3">
    <source>
        <dbReference type="SAM" id="SignalP"/>
    </source>
</evidence>
<evidence type="ECO:0000313" key="5">
    <source>
        <dbReference type="Proteomes" id="UP001610335"/>
    </source>
</evidence>
<evidence type="ECO:0000256" key="1">
    <source>
        <dbReference type="ARBA" id="ARBA00022729"/>
    </source>
</evidence>
<feature type="region of interest" description="Disordered" evidence="2">
    <location>
        <begin position="81"/>
        <end position="105"/>
    </location>
</feature>
<feature type="chain" id="PRO_5046696191" description="EGF-like domain-containing protein" evidence="3">
    <location>
        <begin position="18"/>
        <end position="365"/>
    </location>
</feature>
<dbReference type="InterPro" id="IPR023296">
    <property type="entry name" value="Glyco_hydro_beta-prop_sf"/>
</dbReference>
<organism evidence="4 5">
    <name type="scientific">Aspergillus cavernicola</name>
    <dbReference type="NCBI Taxonomy" id="176166"/>
    <lineage>
        <taxon>Eukaryota</taxon>
        <taxon>Fungi</taxon>
        <taxon>Dikarya</taxon>
        <taxon>Ascomycota</taxon>
        <taxon>Pezizomycotina</taxon>
        <taxon>Eurotiomycetes</taxon>
        <taxon>Eurotiomycetidae</taxon>
        <taxon>Eurotiales</taxon>
        <taxon>Aspergillaceae</taxon>
        <taxon>Aspergillus</taxon>
        <taxon>Aspergillus subgen. Nidulantes</taxon>
    </lineage>
</organism>
<proteinExistence type="predicted"/>
<protein>
    <recommendedName>
        <fullName evidence="6">EGF-like domain-containing protein</fullName>
    </recommendedName>
</protein>
<dbReference type="SUPFAM" id="SSF75005">
    <property type="entry name" value="Arabinanase/levansucrase/invertase"/>
    <property type="match status" value="1"/>
</dbReference>
<name>A0ABR4HR63_9EURO</name>
<feature type="signal peptide" evidence="3">
    <location>
        <begin position="1"/>
        <end position="17"/>
    </location>
</feature>